<dbReference type="Gene3D" id="1.10.287.950">
    <property type="entry name" value="Methyl-accepting chemotaxis protein"/>
    <property type="match status" value="1"/>
</dbReference>
<dbReference type="InterPro" id="IPR000700">
    <property type="entry name" value="PAS-assoc_C"/>
</dbReference>
<keyword evidence="10" id="KW-1185">Reference proteome</keyword>
<dbReference type="CDD" id="cd00130">
    <property type="entry name" value="PAS"/>
    <property type="match status" value="1"/>
</dbReference>
<evidence type="ECO:0000259" key="6">
    <source>
        <dbReference type="PROSITE" id="PS50111"/>
    </source>
</evidence>
<keyword evidence="2" id="KW-0997">Cell inner membrane</keyword>
<dbReference type="SUPFAM" id="SSF58104">
    <property type="entry name" value="Methyl-accepting chemotaxis protein (MCP) signaling domain"/>
    <property type="match status" value="1"/>
</dbReference>
<dbReference type="SUPFAM" id="SSF55785">
    <property type="entry name" value="PYP-like sensor domain (PAS domain)"/>
    <property type="match status" value="1"/>
</dbReference>
<dbReference type="EMBL" id="JACYXI010000013">
    <property type="protein sequence ID" value="MBD8893565.1"/>
    <property type="molecule type" value="Genomic_DNA"/>
</dbReference>
<dbReference type="Pfam" id="PF13188">
    <property type="entry name" value="PAS_8"/>
    <property type="match status" value="1"/>
</dbReference>
<dbReference type="InterPro" id="IPR035965">
    <property type="entry name" value="PAS-like_dom_sf"/>
</dbReference>
<feature type="domain" description="T-SNARE coiled-coil homology" evidence="8">
    <location>
        <begin position="385"/>
        <end position="447"/>
    </location>
</feature>
<evidence type="ECO:0000259" key="8">
    <source>
        <dbReference type="PROSITE" id="PS50192"/>
    </source>
</evidence>
<dbReference type="PROSITE" id="PS50111">
    <property type="entry name" value="CHEMOTAXIS_TRANSDUC_2"/>
    <property type="match status" value="1"/>
</dbReference>
<protein>
    <submittedName>
        <fullName evidence="9">PAS domain S-box protein</fullName>
    </submittedName>
</protein>
<dbReference type="NCBIfam" id="TIGR00229">
    <property type="entry name" value="sensory_box"/>
    <property type="match status" value="1"/>
</dbReference>
<keyword evidence="2" id="KW-0472">Membrane</keyword>
<dbReference type="Pfam" id="PF08447">
    <property type="entry name" value="PAS_3"/>
    <property type="match status" value="1"/>
</dbReference>
<evidence type="ECO:0000256" key="4">
    <source>
        <dbReference type="ARBA" id="ARBA00029447"/>
    </source>
</evidence>
<dbReference type="PROSITE" id="PS50113">
    <property type="entry name" value="PAC"/>
    <property type="match status" value="1"/>
</dbReference>
<dbReference type="InterPro" id="IPR004089">
    <property type="entry name" value="MCPsignal_dom"/>
</dbReference>
<dbReference type="Proteomes" id="UP000632063">
    <property type="component" value="Unassembled WGS sequence"/>
</dbReference>
<dbReference type="InterPro" id="IPR004090">
    <property type="entry name" value="Chemotax_Me-accpt_rcpt"/>
</dbReference>
<keyword evidence="3 5" id="KW-0807">Transducer</keyword>
<comment type="caution">
    <text evidence="9">The sequence shown here is derived from an EMBL/GenBank/DDBJ whole genome shotgun (WGS) entry which is preliminary data.</text>
</comment>
<dbReference type="InterPro" id="IPR013655">
    <property type="entry name" value="PAS_fold_3"/>
</dbReference>
<dbReference type="Pfam" id="PF00015">
    <property type="entry name" value="MCPsignal"/>
    <property type="match status" value="1"/>
</dbReference>
<accession>A0ABR9CRQ8</accession>
<evidence type="ECO:0000256" key="1">
    <source>
        <dbReference type="ARBA" id="ARBA00004429"/>
    </source>
</evidence>
<evidence type="ECO:0000313" key="10">
    <source>
        <dbReference type="Proteomes" id="UP000632063"/>
    </source>
</evidence>
<dbReference type="PANTHER" id="PTHR32089:SF112">
    <property type="entry name" value="LYSOZYME-LIKE PROTEIN-RELATED"/>
    <property type="match status" value="1"/>
</dbReference>
<dbReference type="InterPro" id="IPR000014">
    <property type="entry name" value="PAS"/>
</dbReference>
<feature type="domain" description="PAC" evidence="7">
    <location>
        <begin position="180"/>
        <end position="232"/>
    </location>
</feature>
<dbReference type="InterPro" id="IPR000727">
    <property type="entry name" value="T_SNARE_dom"/>
</dbReference>
<sequence length="469" mass="50612">MIADKNYNIVYMNKAVRDLLKEAEADIREKFPDFDADKLIGQSIDRFHANPASQRSVLADLSGTHRATIKIGKRSFDLVATHVGSGKKRLGIVVEWADAKARLLNLEYSAKLEALGRSQAVIEFDIEGNVLTANENFLNALEYRLEEVQGKHHSMFLSKRDREAASYADFWRQLQAGQYQGGEFCRISKTGKDVWIQATYNPIMGPDGKPFKVVKFASDITEQVMDRKRRADVQKVIDADLTEISIALSTTSEQANSSATASVQTASNVQAVAAAAEELVASIHEISRQVKTALEVSEKAVVEATKSSEIMNGLSEDAKTIGNVIELIDNIANQTNLLALNATIEAARAGEAGKGFAVVASEVKSLASQTSSATEDISKQVQSVQQTTEEAVHAIETIMAIINQISEISASISSSVEEQSAVTGEISSNMQAATQGVDLVTTNIQSISSATTQIDAAARKVREASASIA</sequence>
<proteinExistence type="inferred from homology"/>
<dbReference type="PANTHER" id="PTHR32089">
    <property type="entry name" value="METHYL-ACCEPTING CHEMOTAXIS PROTEIN MCPB"/>
    <property type="match status" value="1"/>
</dbReference>
<reference evidence="9 10" key="2">
    <citation type="journal article" date="2021" name="Int. J. Syst. Evol. Microbiol.">
        <title>Roseibium litorale sp. nov., isolated from a tidal flat sediment and proposal for the reclassification of Labrenzia polysiphoniae as Roseibium polysiphoniae comb. nov.</title>
        <authorList>
            <person name="Liu Y."/>
            <person name="Pei T."/>
            <person name="Du J."/>
            <person name="Chao M."/>
            <person name="Deng M.R."/>
            <person name="Zhu H."/>
        </authorList>
    </citation>
    <scope>NUCLEOTIDE SEQUENCE [LARGE SCALE GENOMIC DNA]</scope>
    <source>
        <strain evidence="9 10">4C16A</strain>
    </source>
</reference>
<evidence type="ECO:0000256" key="5">
    <source>
        <dbReference type="PROSITE-ProRule" id="PRU00284"/>
    </source>
</evidence>
<name>A0ABR9CRQ8_9HYPH</name>
<organism evidence="9 10">
    <name type="scientific">Roseibium litorale</name>
    <dbReference type="NCBI Taxonomy" id="2803841"/>
    <lineage>
        <taxon>Bacteria</taxon>
        <taxon>Pseudomonadati</taxon>
        <taxon>Pseudomonadota</taxon>
        <taxon>Alphaproteobacteria</taxon>
        <taxon>Hyphomicrobiales</taxon>
        <taxon>Stappiaceae</taxon>
        <taxon>Roseibium</taxon>
    </lineage>
</organism>
<evidence type="ECO:0000313" key="9">
    <source>
        <dbReference type="EMBL" id="MBD8893565.1"/>
    </source>
</evidence>
<comment type="subcellular location">
    <subcellularLocation>
        <location evidence="1">Cell inner membrane</location>
        <topology evidence="1">Multi-pass membrane protein</topology>
    </subcellularLocation>
</comment>
<comment type="similarity">
    <text evidence="4">Belongs to the methyl-accepting chemotaxis (MCP) protein family.</text>
</comment>
<evidence type="ECO:0000256" key="2">
    <source>
        <dbReference type="ARBA" id="ARBA00022519"/>
    </source>
</evidence>
<evidence type="ECO:0000256" key="3">
    <source>
        <dbReference type="ARBA" id="ARBA00023224"/>
    </source>
</evidence>
<dbReference type="PROSITE" id="PS50192">
    <property type="entry name" value="T_SNARE"/>
    <property type="match status" value="1"/>
</dbReference>
<keyword evidence="2" id="KW-1003">Cell membrane</keyword>
<feature type="domain" description="Methyl-accepting transducer" evidence="6">
    <location>
        <begin position="233"/>
        <end position="469"/>
    </location>
</feature>
<gene>
    <name evidence="9" type="ORF">IG616_18615</name>
</gene>
<evidence type="ECO:0000259" key="7">
    <source>
        <dbReference type="PROSITE" id="PS50113"/>
    </source>
</evidence>
<dbReference type="PRINTS" id="PR00260">
    <property type="entry name" value="CHEMTRNSDUCR"/>
</dbReference>
<dbReference type="SMART" id="SM00283">
    <property type="entry name" value="MA"/>
    <property type="match status" value="1"/>
</dbReference>
<reference evidence="10" key="1">
    <citation type="submission" date="2020-09" db="EMBL/GenBank/DDBJ databases">
        <title>The genome sequence of strain Labrenzia suaedae 4C16A.</title>
        <authorList>
            <person name="Liu Y."/>
        </authorList>
    </citation>
    <scope>NUCLEOTIDE SEQUENCE [LARGE SCALE GENOMIC DNA]</scope>
    <source>
        <strain evidence="10">4C16A</strain>
    </source>
</reference>
<dbReference type="Gene3D" id="3.30.450.20">
    <property type="entry name" value="PAS domain"/>
    <property type="match status" value="2"/>
</dbReference>